<dbReference type="AlphaFoldDB" id="A0A0E0BRD9"/>
<evidence type="ECO:0000313" key="2">
    <source>
        <dbReference type="Proteomes" id="UP000026961"/>
    </source>
</evidence>
<name>A0A0E0BRD9_9ORYZ</name>
<keyword evidence="2" id="KW-1185">Reference proteome</keyword>
<evidence type="ECO:0000313" key="1">
    <source>
        <dbReference type="EnsemblPlants" id="OGLUM12G10010.1"/>
    </source>
</evidence>
<dbReference type="EnsemblPlants" id="OGLUM12G10010.1">
    <property type="protein sequence ID" value="OGLUM12G10010.1"/>
    <property type="gene ID" value="OGLUM12G10010"/>
</dbReference>
<proteinExistence type="predicted"/>
<protein>
    <submittedName>
        <fullName evidence="1">Uncharacterized protein</fullName>
    </submittedName>
</protein>
<sequence>MWPHAQQRPSVAMAWRGGGEGKELAAVGSGLTGGRFFADEWPDVGLGFFVRPHQKRASHLPRQHGEYPLDGMVSIGKYPQLWDVFPLNFTFAVSLS</sequence>
<dbReference type="HOGENOM" id="CLU_2363121_0_0_1"/>
<dbReference type="Gramene" id="OGLUM12G10010.1">
    <property type="protein sequence ID" value="OGLUM12G10010.1"/>
    <property type="gene ID" value="OGLUM12G10010"/>
</dbReference>
<organism evidence="1">
    <name type="scientific">Oryza glumipatula</name>
    <dbReference type="NCBI Taxonomy" id="40148"/>
    <lineage>
        <taxon>Eukaryota</taxon>
        <taxon>Viridiplantae</taxon>
        <taxon>Streptophyta</taxon>
        <taxon>Embryophyta</taxon>
        <taxon>Tracheophyta</taxon>
        <taxon>Spermatophyta</taxon>
        <taxon>Magnoliopsida</taxon>
        <taxon>Liliopsida</taxon>
        <taxon>Poales</taxon>
        <taxon>Poaceae</taxon>
        <taxon>BOP clade</taxon>
        <taxon>Oryzoideae</taxon>
        <taxon>Oryzeae</taxon>
        <taxon>Oryzinae</taxon>
        <taxon>Oryza</taxon>
    </lineage>
</organism>
<accession>A0A0E0BRD9</accession>
<dbReference type="Proteomes" id="UP000026961">
    <property type="component" value="Chromosome 12"/>
</dbReference>
<reference evidence="1" key="2">
    <citation type="submission" date="2018-05" db="EMBL/GenBank/DDBJ databases">
        <title>OgluRS3 (Oryza glumaepatula Reference Sequence Version 3).</title>
        <authorList>
            <person name="Zhang J."/>
            <person name="Kudrna D."/>
            <person name="Lee S."/>
            <person name="Talag J."/>
            <person name="Welchert J."/>
            <person name="Wing R.A."/>
        </authorList>
    </citation>
    <scope>NUCLEOTIDE SEQUENCE [LARGE SCALE GENOMIC DNA]</scope>
</reference>
<reference evidence="1" key="1">
    <citation type="submission" date="2015-04" db="UniProtKB">
        <authorList>
            <consortium name="EnsemblPlants"/>
        </authorList>
    </citation>
    <scope>IDENTIFICATION</scope>
</reference>